<keyword evidence="1" id="KW-0812">Transmembrane</keyword>
<dbReference type="InterPro" id="IPR043765">
    <property type="entry name" value="DUF5711"/>
</dbReference>
<comment type="caution">
    <text evidence="2">The sequence shown here is derived from an EMBL/GenBank/DDBJ whole genome shotgun (WGS) entry which is preliminary data.</text>
</comment>
<protein>
    <submittedName>
        <fullName evidence="2">DUF5711 family protein</fullName>
    </submittedName>
</protein>
<evidence type="ECO:0000256" key="1">
    <source>
        <dbReference type="SAM" id="Phobius"/>
    </source>
</evidence>
<keyword evidence="3" id="KW-1185">Reference proteome</keyword>
<sequence length="412" mass="46401">MENRRDREHKKQRLRERMIDSETFVPDEEELARYRENRRKHRQARAIVIVLVIAFAAAGVLGYRYYRAHHKYSEVTVTWEKEISGGSFSGYEAYGDNVIKYTRDGASYINKKGEAVWSQAFEMKSPFAEVSGDFAAIADRNGYSIYICDKNGCQGVVTTTLPISRVAISSTGITVAILEDTKSNIIAFYDKAGKKLQIEVQTTLAGNGYPIDLSISPDGMMLMVSYVYLDEGLMQNQVVFYNFDEEGQNIKDRLVGGFKEYGSSMVARVRFLDDTYACAFAEDRICFYSLENTVKPELVKQIDISGEISSIFYSSSYAGAVVRDESGSRTMTLYGKNGSESFSQELDTEYDHVELSGSHVLLYRETECRIYSAAGNLKYQGSLEGTIDKLICLSDSRYIQIGPQAMRGIELK</sequence>
<dbReference type="Proteomes" id="UP001300383">
    <property type="component" value="Unassembled WGS sequence"/>
</dbReference>
<name>A0AAP4EZR7_9FIRM</name>
<keyword evidence="1" id="KW-1133">Transmembrane helix</keyword>
<reference evidence="2 3" key="1">
    <citation type="submission" date="2023-05" db="EMBL/GenBank/DDBJ databases">
        <title>[ruminococcus] sp. nov., isolated from a pig farm feces dump.</title>
        <authorList>
            <person name="Chang Y.-H."/>
        </authorList>
    </citation>
    <scope>NUCLEOTIDE SEQUENCE [LARGE SCALE GENOMIC DNA]</scope>
    <source>
        <strain evidence="2 3">YH-rum2234</strain>
    </source>
</reference>
<dbReference type="SUPFAM" id="SSF50978">
    <property type="entry name" value="WD40 repeat-like"/>
    <property type="match status" value="1"/>
</dbReference>
<organism evidence="2 3">
    <name type="scientific">Fusibacillus kribbianus</name>
    <dbReference type="NCBI Taxonomy" id="3044208"/>
    <lineage>
        <taxon>Bacteria</taxon>
        <taxon>Bacillati</taxon>
        <taxon>Bacillota</taxon>
        <taxon>Clostridia</taxon>
        <taxon>Lachnospirales</taxon>
        <taxon>Lachnospiraceae</taxon>
        <taxon>Fusibacillus</taxon>
    </lineage>
</organism>
<keyword evidence="1" id="KW-0472">Membrane</keyword>
<dbReference type="InterPro" id="IPR036322">
    <property type="entry name" value="WD40_repeat_dom_sf"/>
</dbReference>
<evidence type="ECO:0000313" key="3">
    <source>
        <dbReference type="Proteomes" id="UP001300383"/>
    </source>
</evidence>
<accession>A0AAP4EZR7</accession>
<evidence type="ECO:0000313" key="2">
    <source>
        <dbReference type="EMBL" id="MDI9242200.1"/>
    </source>
</evidence>
<dbReference type="Pfam" id="PF18975">
    <property type="entry name" value="DUF5711"/>
    <property type="match status" value="1"/>
</dbReference>
<dbReference type="RefSeq" id="WP_283230650.1">
    <property type="nucleotide sequence ID" value="NZ_JASGBQ010000009.1"/>
</dbReference>
<dbReference type="AlphaFoldDB" id="A0AAP4EZR7"/>
<feature type="transmembrane region" description="Helical" evidence="1">
    <location>
        <begin position="44"/>
        <end position="66"/>
    </location>
</feature>
<gene>
    <name evidence="2" type="ORF">QJ036_06870</name>
</gene>
<dbReference type="EMBL" id="JASGBQ010000009">
    <property type="protein sequence ID" value="MDI9242200.1"/>
    <property type="molecule type" value="Genomic_DNA"/>
</dbReference>
<proteinExistence type="predicted"/>